<gene>
    <name evidence="3" type="ORF">GQF42_41320</name>
</gene>
<proteinExistence type="predicted"/>
<sequence length="144" mass="15436">MLTSFLLLAGLGVIAVVTAVVVWYMMEAMAPDVLPKLSTVLGVGIGVVCLEVVLGTCLATLGTFIYNLSVQYNGGLEVVVTNDLGPTPAAARALRHMARARLRTRRYLRTHTPVRAAHAVGRLPVVCRPGRRLPLRPPRGGRGE</sequence>
<evidence type="ECO:0000259" key="2">
    <source>
        <dbReference type="Pfam" id="PF12089"/>
    </source>
</evidence>
<keyword evidence="4" id="KW-1185">Reference proteome</keyword>
<name>A0A6I6NQA5_9ACTN</name>
<reference evidence="3 4" key="1">
    <citation type="submission" date="2019-12" db="EMBL/GenBank/DDBJ databases">
        <title>Streptomyces sp. strain T44 isolated from rhizosphere soil of Broussonetia papyrifera.</title>
        <authorList>
            <person name="Mo P."/>
        </authorList>
    </citation>
    <scope>NUCLEOTIDE SEQUENCE [LARGE SCALE GENOMIC DNA]</scope>
    <source>
        <strain evidence="3 4">T44</strain>
    </source>
</reference>
<organism evidence="3 4">
    <name type="scientific">Streptomyces broussonetiae</name>
    <dbReference type="NCBI Taxonomy" id="2686304"/>
    <lineage>
        <taxon>Bacteria</taxon>
        <taxon>Bacillati</taxon>
        <taxon>Actinomycetota</taxon>
        <taxon>Actinomycetes</taxon>
        <taxon>Kitasatosporales</taxon>
        <taxon>Streptomycetaceae</taxon>
        <taxon>Streptomyces</taxon>
    </lineage>
</organism>
<keyword evidence="1" id="KW-1133">Transmembrane helix</keyword>
<dbReference type="InterPro" id="IPR021949">
    <property type="entry name" value="DUF3566_TM"/>
</dbReference>
<keyword evidence="1" id="KW-0472">Membrane</keyword>
<feature type="transmembrane region" description="Helical" evidence="1">
    <location>
        <begin position="43"/>
        <end position="66"/>
    </location>
</feature>
<protein>
    <recommendedName>
        <fullName evidence="2">DUF3566 domain-containing protein</fullName>
    </recommendedName>
</protein>
<dbReference type="KEGG" id="sbro:GQF42_41320"/>
<dbReference type="Pfam" id="PF12089">
    <property type="entry name" value="DUF3566"/>
    <property type="match status" value="1"/>
</dbReference>
<dbReference type="AlphaFoldDB" id="A0A6I6NQA5"/>
<accession>A0A6I6NQA5</accession>
<keyword evidence="1" id="KW-0812">Transmembrane</keyword>
<feature type="domain" description="DUF3566" evidence="2">
    <location>
        <begin position="37"/>
        <end position="81"/>
    </location>
</feature>
<dbReference type="Proteomes" id="UP000436138">
    <property type="component" value="Chromosome"/>
</dbReference>
<evidence type="ECO:0000256" key="1">
    <source>
        <dbReference type="SAM" id="Phobius"/>
    </source>
</evidence>
<evidence type="ECO:0000313" key="4">
    <source>
        <dbReference type="Proteomes" id="UP000436138"/>
    </source>
</evidence>
<evidence type="ECO:0000313" key="3">
    <source>
        <dbReference type="EMBL" id="QHA10137.1"/>
    </source>
</evidence>
<dbReference type="EMBL" id="CP047020">
    <property type="protein sequence ID" value="QHA10137.1"/>
    <property type="molecule type" value="Genomic_DNA"/>
</dbReference>